<dbReference type="Gene3D" id="2.40.70.10">
    <property type="entry name" value="Acid Proteases"/>
    <property type="match status" value="1"/>
</dbReference>
<dbReference type="VEuPathDB" id="FungiDB:SeMB42_g04223"/>
<evidence type="ECO:0000256" key="9">
    <source>
        <dbReference type="SAM" id="MobiDB-lite"/>
    </source>
</evidence>
<dbReference type="InterPro" id="IPR021109">
    <property type="entry name" value="Peptidase_aspartic_dom_sf"/>
</dbReference>
<dbReference type="EMBL" id="QEAM01000517">
    <property type="protein sequence ID" value="TPX39182.1"/>
    <property type="molecule type" value="Genomic_DNA"/>
</dbReference>
<dbReference type="InterPro" id="IPR001969">
    <property type="entry name" value="Aspartic_peptidase_AS"/>
</dbReference>
<accession>A0A507CHV5</accession>
<dbReference type="GO" id="GO:0003964">
    <property type="term" value="F:RNA-directed DNA polymerase activity"/>
    <property type="evidence" value="ECO:0007669"/>
    <property type="project" value="UniProtKB-KW"/>
</dbReference>
<dbReference type="VEuPathDB" id="FungiDB:SeMB42_g05857"/>
<dbReference type="InterPro" id="IPR000477">
    <property type="entry name" value="RT_dom"/>
</dbReference>
<proteinExistence type="predicted"/>
<dbReference type="Pfam" id="PF17921">
    <property type="entry name" value="Integrase_H2C2"/>
    <property type="match status" value="1"/>
</dbReference>
<dbReference type="Gene3D" id="1.10.340.70">
    <property type="match status" value="1"/>
</dbReference>
<dbReference type="PROSITE" id="PS50878">
    <property type="entry name" value="RT_POL"/>
    <property type="match status" value="1"/>
</dbReference>
<dbReference type="PROSITE" id="PS50994">
    <property type="entry name" value="INTEGRASE"/>
    <property type="match status" value="1"/>
</dbReference>
<feature type="domain" description="Integrase catalytic" evidence="11">
    <location>
        <begin position="1130"/>
        <end position="1294"/>
    </location>
</feature>
<dbReference type="SUPFAM" id="SSF53098">
    <property type="entry name" value="Ribonuclease H-like"/>
    <property type="match status" value="1"/>
</dbReference>
<dbReference type="FunFam" id="1.10.340.70:FF:000001">
    <property type="entry name" value="Retrovirus-related Pol polyprotein from transposon gypsy-like Protein"/>
    <property type="match status" value="1"/>
</dbReference>
<dbReference type="InterPro" id="IPR041588">
    <property type="entry name" value="Integrase_H2C2"/>
</dbReference>
<dbReference type="GO" id="GO:0015074">
    <property type="term" value="P:DNA integration"/>
    <property type="evidence" value="ECO:0007669"/>
    <property type="project" value="InterPro"/>
</dbReference>
<dbReference type="InterPro" id="IPR043502">
    <property type="entry name" value="DNA/RNA_pol_sf"/>
</dbReference>
<evidence type="ECO:0000256" key="5">
    <source>
        <dbReference type="ARBA" id="ARBA00022750"/>
    </source>
</evidence>
<dbReference type="Pfam" id="PF17917">
    <property type="entry name" value="RT_RNaseH"/>
    <property type="match status" value="1"/>
</dbReference>
<evidence type="ECO:0000256" key="1">
    <source>
        <dbReference type="ARBA" id="ARBA00012493"/>
    </source>
</evidence>
<evidence type="ECO:0000256" key="2">
    <source>
        <dbReference type="ARBA" id="ARBA00022679"/>
    </source>
</evidence>
<dbReference type="GO" id="GO:0003676">
    <property type="term" value="F:nucleic acid binding"/>
    <property type="evidence" value="ECO:0007669"/>
    <property type="project" value="InterPro"/>
</dbReference>
<dbReference type="InterPro" id="IPR041373">
    <property type="entry name" value="RT_RNaseH"/>
</dbReference>
<dbReference type="FunFam" id="3.30.70.270:FF:000020">
    <property type="entry name" value="Transposon Tf2-6 polyprotein-like Protein"/>
    <property type="match status" value="1"/>
</dbReference>
<evidence type="ECO:0000256" key="8">
    <source>
        <dbReference type="ARBA" id="ARBA00022918"/>
    </source>
</evidence>
<feature type="domain" description="Reverse transcriptase" evidence="10">
    <location>
        <begin position="531"/>
        <end position="714"/>
    </location>
</feature>
<keyword evidence="4" id="KW-0540">Nuclease</keyword>
<reference evidence="12 13" key="1">
    <citation type="journal article" date="2019" name="Sci. Rep.">
        <title>Comparative genomics of chytrid fungi reveal insights into the obligate biotrophic and pathogenic lifestyle of Synchytrium endobioticum.</title>
        <authorList>
            <person name="van de Vossenberg B.T.L.H."/>
            <person name="Warris S."/>
            <person name="Nguyen H.D.T."/>
            <person name="van Gent-Pelzer M.P.E."/>
            <person name="Joly D.L."/>
            <person name="van de Geest H.C."/>
            <person name="Bonants P.J.M."/>
            <person name="Smith D.S."/>
            <person name="Levesque C.A."/>
            <person name="van der Lee T.A.J."/>
        </authorList>
    </citation>
    <scope>NUCLEOTIDE SEQUENCE [LARGE SCALE GENOMIC DNA]</scope>
    <source>
        <strain evidence="12 13">LEV6574</strain>
    </source>
</reference>
<keyword evidence="2" id="KW-0808">Transferase</keyword>
<dbReference type="Gene3D" id="3.10.10.10">
    <property type="entry name" value="HIV Type 1 Reverse Transcriptase, subunit A, domain 1"/>
    <property type="match status" value="1"/>
</dbReference>
<dbReference type="InterPro" id="IPR050951">
    <property type="entry name" value="Retrovirus_Pol_polyprotein"/>
</dbReference>
<organism evidence="12 13">
    <name type="scientific">Synchytrium endobioticum</name>
    <dbReference type="NCBI Taxonomy" id="286115"/>
    <lineage>
        <taxon>Eukaryota</taxon>
        <taxon>Fungi</taxon>
        <taxon>Fungi incertae sedis</taxon>
        <taxon>Chytridiomycota</taxon>
        <taxon>Chytridiomycota incertae sedis</taxon>
        <taxon>Chytridiomycetes</taxon>
        <taxon>Synchytriales</taxon>
        <taxon>Synchytriaceae</taxon>
        <taxon>Synchytrium</taxon>
    </lineage>
</organism>
<dbReference type="PANTHER" id="PTHR37984">
    <property type="entry name" value="PROTEIN CBG26694"/>
    <property type="match status" value="1"/>
</dbReference>
<sequence length="1340" mass="153783">MSLGNLLAMDQIAIETQRSMIRILEAELEEIRGVVVNPKDTQGITDKQSEYDAKRKEVADAIRDLRAFTRAAVDRYNNHIASTPTPSSLNDGNPEKIAGALDEIMSDIRYKLQVAATIKPAQQNAKAHASTSMNSRSIIARPVAGPSHSFPSKSIATVVLWDDPKRAGPFTSNPKKPLFKFRKEKGYCTRCGMNNHLGDKCLVYPNLKTNVENYKIWQGISDNYLRDGKGGINYNTRSIHPVEEEDRSTYGGEHSSQSVNKDTGTLYEIDETDEAFNIATVDNYISGASASTREYPHHFLVEVIMVHPESKKCIPARALLDSGASRSFMAESFANKHRIPFTELVKVKKLTLADCSPATPIKYQAHLMTLQINSHFEKISLPLFDTKLYDLILGLDWLTYHNPDVDWELRSITFGSYICKHPLGPHRIPSSSRHVIAFSREEITQKSQVRPLKVPEMTDKEKESLPPNNWLKTKYGHIFDMEKQAHLPPHRGSWDFDVNFQSDAALPKSRPLFRLPEQQKRLIEEYIANELNSGKLRLSNSPVGANLFFVHKGDSTTELWPCVDYRDLNSCTVDDRYPLPPIADLIQKLVGADWYAKFDWRWAYNNIRIKEGSEWKFAIKCHLGLYEPLVMPFGPKQAPSHMQRFVTEHCKDFIEEGWLVNILDDFVIKTTGNMQLHKERIERYLDRISELGVFIKESKCIFFEKEVTFVGYIVNKYGYRKQPEKLAAIRDWGVPKNVKDVRAFIGYVNFYRSFASELSLQAKPLFDLTVKNAKFIWQDVHQKAFESIKKTLLEDVFLMFPRPEKPYYLYFDSPDLGTGAVLQQVDENGNLRPLEFYTKKWNSAEYNYSTPDKELYGLVLSLKHWYTWLFGAKEIIVYTDHRSLRDFSKTQMLKPRHARWALVLEDFKGKMKVKWIPGKKNVVADAISRDPKFALNEREIKDRLEHQLLPSAIFPSADKIDAVIFALEGQAAEEDCRKEFLLEDYYADNSHGGRSFFPLPVCQGLPEGNAPETEDTTHSTRSAPYASENFQAVEDDEDDDIELDAEEIATSRKCQPHQKDIGDSAERQYEVMELYHDHPLAGHYGIKKTQDLILRKYWWKGIRQDVKEYVKSCDTCQRSKSLHRAPAGKLLPLPVADRNWQDLSMDFIVKLPKSNDFDSILVIQDRRSKSVVLIPTTESVSSEETSRLVFKHIICKHGVPKTIVSDRGPQFKSRFWKYLLELLGSKALLSTAYHPETDGQSERMNQELEAYLRCFTSYNQDDWSDLLPQAEFSHNNSYHSAISMPPFNAVTGQDADIEYLGTEQRNPQNSTVPQASKIKARFDVIHQQVQQNLRQYKITH</sequence>
<keyword evidence="6" id="KW-0255">Endonuclease</keyword>
<evidence type="ECO:0000313" key="12">
    <source>
        <dbReference type="EMBL" id="TPX39182.1"/>
    </source>
</evidence>
<keyword evidence="5" id="KW-0645">Protease</keyword>
<dbReference type="PROSITE" id="PS00141">
    <property type="entry name" value="ASP_PROTEASE"/>
    <property type="match status" value="1"/>
</dbReference>
<dbReference type="Pfam" id="PF08284">
    <property type="entry name" value="RVP_2"/>
    <property type="match status" value="1"/>
</dbReference>
<dbReference type="InterPro" id="IPR012337">
    <property type="entry name" value="RNaseH-like_sf"/>
</dbReference>
<feature type="region of interest" description="Disordered" evidence="9">
    <location>
        <begin position="1005"/>
        <end position="1038"/>
    </location>
</feature>
<dbReference type="CDD" id="cd01647">
    <property type="entry name" value="RT_LTR"/>
    <property type="match status" value="1"/>
</dbReference>
<protein>
    <recommendedName>
        <fullName evidence="1">RNA-directed DNA polymerase</fullName>
        <ecNumber evidence="1">2.7.7.49</ecNumber>
    </recommendedName>
</protein>
<dbReference type="Gene3D" id="3.30.70.270">
    <property type="match status" value="2"/>
</dbReference>
<dbReference type="InterPro" id="IPR043128">
    <property type="entry name" value="Rev_trsase/Diguanyl_cyclase"/>
</dbReference>
<evidence type="ECO:0000256" key="4">
    <source>
        <dbReference type="ARBA" id="ARBA00022722"/>
    </source>
</evidence>
<dbReference type="OrthoDB" id="4022548at2759"/>
<dbReference type="Gene3D" id="3.30.420.10">
    <property type="entry name" value="Ribonuclease H-like superfamily/Ribonuclease H"/>
    <property type="match status" value="1"/>
</dbReference>
<evidence type="ECO:0000256" key="3">
    <source>
        <dbReference type="ARBA" id="ARBA00022695"/>
    </source>
</evidence>
<keyword evidence="8" id="KW-0695">RNA-directed DNA polymerase</keyword>
<comment type="caution">
    <text evidence="12">The sequence shown here is derived from an EMBL/GenBank/DDBJ whole genome shotgun (WGS) entry which is preliminary data.</text>
</comment>
<evidence type="ECO:0000313" key="13">
    <source>
        <dbReference type="Proteomes" id="UP000320475"/>
    </source>
</evidence>
<evidence type="ECO:0000259" key="11">
    <source>
        <dbReference type="PROSITE" id="PS50994"/>
    </source>
</evidence>
<dbReference type="SUPFAM" id="SSF50630">
    <property type="entry name" value="Acid proteases"/>
    <property type="match status" value="1"/>
</dbReference>
<dbReference type="CDD" id="cd09274">
    <property type="entry name" value="RNase_HI_RT_Ty3"/>
    <property type="match status" value="1"/>
</dbReference>
<keyword evidence="3" id="KW-0548">Nucleotidyltransferase</keyword>
<evidence type="ECO:0000256" key="7">
    <source>
        <dbReference type="ARBA" id="ARBA00022801"/>
    </source>
</evidence>
<dbReference type="GO" id="GO:0004190">
    <property type="term" value="F:aspartic-type endopeptidase activity"/>
    <property type="evidence" value="ECO:0007669"/>
    <property type="project" value="UniProtKB-KW"/>
</dbReference>
<dbReference type="Pfam" id="PF00078">
    <property type="entry name" value="RVT_1"/>
    <property type="match status" value="1"/>
</dbReference>
<dbReference type="SUPFAM" id="SSF56672">
    <property type="entry name" value="DNA/RNA polymerases"/>
    <property type="match status" value="1"/>
</dbReference>
<evidence type="ECO:0000256" key="6">
    <source>
        <dbReference type="ARBA" id="ARBA00022759"/>
    </source>
</evidence>
<dbReference type="Proteomes" id="UP000320475">
    <property type="component" value="Unassembled WGS sequence"/>
</dbReference>
<keyword evidence="7" id="KW-0378">Hydrolase</keyword>
<dbReference type="PANTHER" id="PTHR37984:SF5">
    <property type="entry name" value="PROTEIN NYNRIN-LIKE"/>
    <property type="match status" value="1"/>
</dbReference>
<feature type="region of interest" description="Disordered" evidence="9">
    <location>
        <begin position="236"/>
        <end position="261"/>
    </location>
</feature>
<name>A0A507CHV5_9FUNG</name>
<gene>
    <name evidence="12" type="ORF">SeLEV6574_g07393</name>
</gene>
<evidence type="ECO:0000259" key="10">
    <source>
        <dbReference type="PROSITE" id="PS50878"/>
    </source>
</evidence>
<dbReference type="InterPro" id="IPR001584">
    <property type="entry name" value="Integrase_cat-core"/>
</dbReference>
<dbReference type="GO" id="GO:0005634">
    <property type="term" value="C:nucleus"/>
    <property type="evidence" value="ECO:0007669"/>
    <property type="project" value="UniProtKB-ARBA"/>
</dbReference>
<dbReference type="CDD" id="cd00303">
    <property type="entry name" value="retropepsin_like"/>
    <property type="match status" value="1"/>
</dbReference>
<keyword evidence="5" id="KW-0064">Aspartyl protease</keyword>
<dbReference type="GO" id="GO:0004519">
    <property type="term" value="F:endonuclease activity"/>
    <property type="evidence" value="ECO:0007669"/>
    <property type="project" value="UniProtKB-KW"/>
</dbReference>
<dbReference type="GO" id="GO:0006508">
    <property type="term" value="P:proteolysis"/>
    <property type="evidence" value="ECO:0007669"/>
    <property type="project" value="InterPro"/>
</dbReference>
<dbReference type="InterPro" id="IPR036397">
    <property type="entry name" value="RNaseH_sf"/>
</dbReference>
<dbReference type="EC" id="2.7.7.49" evidence="1"/>